<accession>A0A7X3BV72</accession>
<comment type="caution">
    <text evidence="4">The sequence shown here is derived from an EMBL/GenBank/DDBJ whole genome shotgun (WGS) entry which is preliminary data.</text>
</comment>
<dbReference type="CDD" id="cd04194">
    <property type="entry name" value="GT8_A4GalT_like"/>
    <property type="match status" value="1"/>
</dbReference>
<dbReference type="EMBL" id="WNBM01000002">
    <property type="protein sequence ID" value="MTT75539.1"/>
    <property type="molecule type" value="Genomic_DNA"/>
</dbReference>
<name>A0A7X3BV72_9FIRM</name>
<dbReference type="Proteomes" id="UP000443070">
    <property type="component" value="Unassembled WGS sequence"/>
</dbReference>
<sequence length="337" mass="40193">MLMFDREYFEKNEFVKKIYSFENLQCIEDQNDVMHICFNIDINFFRPTGVTITSILENNSNMKFAFHIFTDAVSKKDLEALEKTTVKYKQSCYVYLMDMAPFANFHIKHPRFKKVSYFRLYMPKVLKKITRYFLYIDADLICINSMEAFKKIDLEGKVLAAVSDLPEAVKTRSDFLGLKSGKYFNSGVLWIDTEKWEENSITEKAFSYQGRDPKSFTCHDQDVLNLVMDGDIKFIDEKFNHLGCDGSKVPERCIIYHFFGREKPWNLALTEYDKMWRRYLDISFWDSVDDPLPERKPENYHNFKQAGKFFRKHHNWQNALKCYLWYAILKVRLKIKS</sequence>
<gene>
    <name evidence="4" type="ORF">GMD11_04525</name>
    <name evidence="5" type="ORF">GMD18_04170</name>
</gene>
<organism evidence="4 7">
    <name type="scientific">Phascolarctobacterium faecium</name>
    <dbReference type="NCBI Taxonomy" id="33025"/>
    <lineage>
        <taxon>Bacteria</taxon>
        <taxon>Bacillati</taxon>
        <taxon>Bacillota</taxon>
        <taxon>Negativicutes</taxon>
        <taxon>Acidaminococcales</taxon>
        <taxon>Acidaminococcaceae</taxon>
        <taxon>Phascolarctobacterium</taxon>
    </lineage>
</organism>
<evidence type="ECO:0000313" key="6">
    <source>
        <dbReference type="Proteomes" id="UP000443070"/>
    </source>
</evidence>
<proteinExistence type="predicted"/>
<evidence type="ECO:0000313" key="4">
    <source>
        <dbReference type="EMBL" id="MTT75539.1"/>
    </source>
</evidence>
<evidence type="ECO:0000256" key="2">
    <source>
        <dbReference type="ARBA" id="ARBA00022679"/>
    </source>
</evidence>
<evidence type="ECO:0000256" key="3">
    <source>
        <dbReference type="ARBA" id="ARBA00022723"/>
    </source>
</evidence>
<keyword evidence="6" id="KW-1185">Reference proteome</keyword>
<evidence type="ECO:0000313" key="7">
    <source>
        <dbReference type="Proteomes" id="UP000484547"/>
    </source>
</evidence>
<reference evidence="6 7" key="1">
    <citation type="journal article" date="2019" name="Nat. Med.">
        <title>A library of human gut bacterial isolates paired with longitudinal multiomics data enables mechanistic microbiome research.</title>
        <authorList>
            <person name="Poyet M."/>
            <person name="Groussin M."/>
            <person name="Gibbons S.M."/>
            <person name="Avila-Pacheco J."/>
            <person name="Jiang X."/>
            <person name="Kearney S.M."/>
            <person name="Perrotta A.R."/>
            <person name="Berdy B."/>
            <person name="Zhao S."/>
            <person name="Lieberman T.D."/>
            <person name="Swanson P.K."/>
            <person name="Smith M."/>
            <person name="Roesemann S."/>
            <person name="Alexander J.E."/>
            <person name="Rich S.A."/>
            <person name="Livny J."/>
            <person name="Vlamakis H."/>
            <person name="Clish C."/>
            <person name="Bullock K."/>
            <person name="Deik A."/>
            <person name="Scott J."/>
            <person name="Pierce K.A."/>
            <person name="Xavier R.J."/>
            <person name="Alm E.J."/>
        </authorList>
    </citation>
    <scope>NUCLEOTIDE SEQUENCE [LARGE SCALE GENOMIC DNA]</scope>
    <source>
        <strain evidence="4 7">BIOML-A13</strain>
        <strain evidence="5 6">BIOML-A3</strain>
    </source>
</reference>
<dbReference type="Gene3D" id="3.90.550.10">
    <property type="entry name" value="Spore Coat Polysaccharide Biosynthesis Protein SpsA, Chain A"/>
    <property type="match status" value="1"/>
</dbReference>
<dbReference type="PANTHER" id="PTHR13778">
    <property type="entry name" value="GLYCOSYLTRANSFERASE 8 DOMAIN-CONTAINING PROTEIN"/>
    <property type="match status" value="1"/>
</dbReference>
<dbReference type="InterPro" id="IPR029044">
    <property type="entry name" value="Nucleotide-diphossugar_trans"/>
</dbReference>
<evidence type="ECO:0000313" key="5">
    <source>
        <dbReference type="EMBL" id="MTU03601.1"/>
    </source>
</evidence>
<dbReference type="GO" id="GO:0016757">
    <property type="term" value="F:glycosyltransferase activity"/>
    <property type="evidence" value="ECO:0007669"/>
    <property type="project" value="UniProtKB-KW"/>
</dbReference>
<keyword evidence="3" id="KW-0479">Metal-binding</keyword>
<dbReference type="OrthoDB" id="9798746at2"/>
<dbReference type="AlphaFoldDB" id="A0A7X3BV72"/>
<dbReference type="InterPro" id="IPR002495">
    <property type="entry name" value="Glyco_trans_8"/>
</dbReference>
<evidence type="ECO:0000256" key="1">
    <source>
        <dbReference type="ARBA" id="ARBA00022676"/>
    </source>
</evidence>
<dbReference type="Pfam" id="PF01501">
    <property type="entry name" value="Glyco_transf_8"/>
    <property type="match status" value="1"/>
</dbReference>
<keyword evidence="1" id="KW-0328">Glycosyltransferase</keyword>
<dbReference type="PANTHER" id="PTHR13778:SF47">
    <property type="entry name" value="LIPOPOLYSACCHARIDE 1,3-GALACTOSYLTRANSFERASE"/>
    <property type="match status" value="1"/>
</dbReference>
<protein>
    <submittedName>
        <fullName evidence="4">Glycosyltransferase family 8 protein</fullName>
    </submittedName>
</protein>
<dbReference type="EMBL" id="WNBW01000002">
    <property type="protein sequence ID" value="MTU03601.1"/>
    <property type="molecule type" value="Genomic_DNA"/>
</dbReference>
<keyword evidence="2 4" id="KW-0808">Transferase</keyword>
<dbReference type="InterPro" id="IPR050748">
    <property type="entry name" value="Glycosyltrans_8_dom-fam"/>
</dbReference>
<dbReference type="SUPFAM" id="SSF53448">
    <property type="entry name" value="Nucleotide-diphospho-sugar transferases"/>
    <property type="match status" value="1"/>
</dbReference>
<dbReference type="Proteomes" id="UP000484547">
    <property type="component" value="Unassembled WGS sequence"/>
</dbReference>
<dbReference type="GO" id="GO:0046872">
    <property type="term" value="F:metal ion binding"/>
    <property type="evidence" value="ECO:0007669"/>
    <property type="project" value="UniProtKB-KW"/>
</dbReference>